<proteinExistence type="predicted"/>
<dbReference type="RefSeq" id="WP_186733634.1">
    <property type="nucleotide sequence ID" value="NZ_JABWRJ020000004.1"/>
</dbReference>
<dbReference type="AlphaFoldDB" id="A0A923K0K0"/>
<evidence type="ECO:0008006" key="2">
    <source>
        <dbReference type="Google" id="ProtNLM"/>
    </source>
</evidence>
<reference evidence="1" key="2">
    <citation type="submission" date="2020-07" db="EMBL/GenBank/DDBJ databases">
        <authorList>
            <person name="Lood C."/>
            <person name="Girard L."/>
        </authorList>
    </citation>
    <scope>NUCLEOTIDE SEQUENCE</scope>
    <source>
        <strain evidence="1">BW13M1</strain>
    </source>
</reference>
<name>A0A923K0K0_9PSED</name>
<comment type="caution">
    <text evidence="1">The sequence shown here is derived from an EMBL/GenBank/DDBJ whole genome shotgun (WGS) entry which is preliminary data.</text>
</comment>
<gene>
    <name evidence="1" type="ORF">HU751_13915</name>
</gene>
<evidence type="ECO:0000313" key="1">
    <source>
        <dbReference type="EMBL" id="MBC3446875.1"/>
    </source>
</evidence>
<reference evidence="1" key="1">
    <citation type="journal article" date="2020" name="Microorganisms">
        <title>Reliable Identification of Environmental Pseudomonas Isolates Using the rpoD Gene.</title>
        <authorList>
            <consortium name="The Broad Institute Genome Sequencing Platform"/>
            <person name="Girard L."/>
            <person name="Lood C."/>
            <person name="Rokni-Zadeh H."/>
            <person name="van Noort V."/>
            <person name="Lavigne R."/>
            <person name="De Mot R."/>
        </authorList>
    </citation>
    <scope>NUCLEOTIDE SEQUENCE</scope>
    <source>
        <strain evidence="1">BW13M1</strain>
    </source>
</reference>
<protein>
    <recommendedName>
        <fullName evidence="2">Prophage PssSM-03</fullName>
    </recommendedName>
</protein>
<dbReference type="EMBL" id="JABWRJ010000016">
    <property type="protein sequence ID" value="MBC3446875.1"/>
    <property type="molecule type" value="Genomic_DNA"/>
</dbReference>
<organism evidence="1">
    <name type="scientific">Pseudomonas peradeniyensis</name>
    <dbReference type="NCBI Taxonomy" id="2745488"/>
    <lineage>
        <taxon>Bacteria</taxon>
        <taxon>Pseudomonadati</taxon>
        <taxon>Pseudomonadota</taxon>
        <taxon>Gammaproteobacteria</taxon>
        <taxon>Pseudomonadales</taxon>
        <taxon>Pseudomonadaceae</taxon>
        <taxon>Pseudomonas</taxon>
    </lineage>
</organism>
<accession>A0A923K0K0</accession>
<sequence length="105" mass="11269">MKKSHGPALKKPAIELAQCPECFGKALIKGLFYELSCERCNASGWVAAATGEALALDDLVTQLSMRLQAATRQIEQLKKVRVTGPEALYQEGNRLGAGGTNYTGD</sequence>